<dbReference type="SUPFAM" id="SSF55174">
    <property type="entry name" value="Alpha-L RNA-binding motif"/>
    <property type="match status" value="1"/>
</dbReference>
<dbReference type="RefSeq" id="WP_125562169.1">
    <property type="nucleotide sequence ID" value="NZ_RBVX01000058.1"/>
</dbReference>
<dbReference type="EMBL" id="RBVX01000058">
    <property type="protein sequence ID" value="RSL29623.1"/>
    <property type="molecule type" value="Genomic_DNA"/>
</dbReference>
<dbReference type="OrthoDB" id="9811532at2"/>
<protein>
    <submittedName>
        <fullName evidence="2">S4 domain-containing protein YaaA</fullName>
    </submittedName>
</protein>
<dbReference type="Proteomes" id="UP000275076">
    <property type="component" value="Unassembled WGS sequence"/>
</dbReference>
<dbReference type="PROSITE" id="PS50889">
    <property type="entry name" value="S4"/>
    <property type="match status" value="1"/>
</dbReference>
<evidence type="ECO:0000256" key="1">
    <source>
        <dbReference type="PROSITE-ProRule" id="PRU00182"/>
    </source>
</evidence>
<comment type="caution">
    <text evidence="2">The sequence shown here is derived from an EMBL/GenBank/DDBJ whole genome shotgun (WGS) entry which is preliminary data.</text>
</comment>
<keyword evidence="3" id="KW-1185">Reference proteome</keyword>
<name>A0A3R9P3R8_9BACI</name>
<organism evidence="2 3">
    <name type="scientific">Salibacterium salarium</name>
    <dbReference type="NCBI Taxonomy" id="284579"/>
    <lineage>
        <taxon>Bacteria</taxon>
        <taxon>Bacillati</taxon>
        <taxon>Bacillota</taxon>
        <taxon>Bacilli</taxon>
        <taxon>Bacillales</taxon>
        <taxon>Bacillaceae</taxon>
    </lineage>
</organism>
<accession>A0A3R9P3R8</accession>
<evidence type="ECO:0000313" key="2">
    <source>
        <dbReference type="EMBL" id="RSL29623.1"/>
    </source>
</evidence>
<gene>
    <name evidence="2" type="primary">yaaA</name>
    <name evidence="2" type="ORF">D7Z54_30235</name>
</gene>
<keyword evidence="1" id="KW-0694">RNA-binding</keyword>
<proteinExistence type="predicted"/>
<evidence type="ECO:0000313" key="3">
    <source>
        <dbReference type="Proteomes" id="UP000275076"/>
    </source>
</evidence>
<dbReference type="Gene3D" id="3.10.290.10">
    <property type="entry name" value="RNA-binding S4 domain"/>
    <property type="match status" value="1"/>
</dbReference>
<dbReference type="AlphaFoldDB" id="A0A3R9P3R8"/>
<dbReference type="GO" id="GO:0003723">
    <property type="term" value="F:RNA binding"/>
    <property type="evidence" value="ECO:0007669"/>
    <property type="project" value="UniProtKB-KW"/>
</dbReference>
<reference evidence="2 3" key="1">
    <citation type="submission" date="2018-10" db="EMBL/GenBank/DDBJ databases">
        <title>Draft genome sequence of Bacillus salarius IM0101, isolated from a hypersaline soil in Inner Mongolia, China.</title>
        <authorList>
            <person name="Yamprayoonswat W."/>
            <person name="Boonvisut S."/>
            <person name="Jumpathong W."/>
            <person name="Sittihan S."/>
            <person name="Ruangsuj P."/>
            <person name="Wanthongcharoen S."/>
            <person name="Thongpramul N."/>
            <person name="Pimmason S."/>
            <person name="Yu B."/>
            <person name="Yasawong M."/>
        </authorList>
    </citation>
    <scope>NUCLEOTIDE SEQUENCE [LARGE SCALE GENOMIC DNA]</scope>
    <source>
        <strain evidence="2 3">IM0101</strain>
    </source>
</reference>
<dbReference type="Pfam" id="PF13275">
    <property type="entry name" value="S4_2"/>
    <property type="match status" value="1"/>
</dbReference>
<dbReference type="InterPro" id="IPR036986">
    <property type="entry name" value="S4_RNA-bd_sf"/>
</dbReference>
<dbReference type="InterPro" id="IPR014330">
    <property type="entry name" value="RNA-bd_S4-rel_YaaA"/>
</dbReference>
<dbReference type="NCBIfam" id="TIGR02988">
    <property type="entry name" value="YaaA_near_RecF"/>
    <property type="match status" value="1"/>
</dbReference>
<sequence>MNQTITIETEFITLGQLLQEAGIIDSGGMAKWYLSEFEVFVNGEPEQRRGKKLYHGAEIEIEEAGSITVFSNNH</sequence>